<feature type="transmembrane region" description="Helical" evidence="12">
    <location>
        <begin position="390"/>
        <end position="413"/>
    </location>
</feature>
<dbReference type="Gene3D" id="1.20.1730.10">
    <property type="entry name" value="Sodium/glucose cotransporter"/>
    <property type="match status" value="1"/>
</dbReference>
<evidence type="ECO:0000256" key="3">
    <source>
        <dbReference type="ARBA" id="ARBA00022448"/>
    </source>
</evidence>
<keyword evidence="8" id="KW-0406">Ion transport</keyword>
<dbReference type="GO" id="GO:0015293">
    <property type="term" value="F:symporter activity"/>
    <property type="evidence" value="ECO:0007669"/>
    <property type="project" value="TreeGrafter"/>
</dbReference>
<dbReference type="Pfam" id="PF00474">
    <property type="entry name" value="SSF"/>
    <property type="match status" value="1"/>
</dbReference>
<feature type="transmembrane region" description="Helical" evidence="12">
    <location>
        <begin position="113"/>
        <end position="135"/>
    </location>
</feature>
<feature type="transmembrane region" description="Helical" evidence="12">
    <location>
        <begin position="147"/>
        <end position="166"/>
    </location>
</feature>
<keyword evidence="3" id="KW-0813">Transport</keyword>
<comment type="subcellular location">
    <subcellularLocation>
        <location evidence="1">Cell membrane</location>
        <topology evidence="1">Multi-pass membrane protein</topology>
    </subcellularLocation>
</comment>
<sequence>MIIIGTIFIYFCILLLISKLTIKKGNNETFFRATRQSPWYLVAFGMIGASISGVTFVSVPGMVIEQNMTYAQTCMGFILGYVLVAFVLLPIYYRLNLITIYSFLKERLGERSYKIGASFFILSKMSGATVKFYVVCMILQRFVLDNFTVPFPLTVVVLVLLIWLYTHKGGIRTLVFTDSFQTLCMFLTLFLIVYKVIDALNLDLVETFNTIVNNEHSQIFVWNDWVSTQNFWKQFLSGVFIVVVMTGLDQDMMQKNLTCKSLRDAQKDMCTYGLAFLPANLLFMALGVLLMIFFQQKSIPLPTSPDELMLYPIANGILGSGVEILFTIGVVAACFSSADSALTSLTTSVCVDICEQPTNEKLRKNVHIGVSIVFILFILIFKAINSTNLINAVYILCSYTYGPILGLFVYALLIRRCVNDNLVPYIAIASPLFCFLLDNVASQFWNYKFGYELLMLNGLLTFIGLLFIRDKKIER</sequence>
<accession>A0A9D5WUT0</accession>
<feature type="transmembrane region" description="Helical" evidence="12">
    <location>
        <begin position="6"/>
        <end position="22"/>
    </location>
</feature>
<dbReference type="PROSITE" id="PS50283">
    <property type="entry name" value="NA_SOLUT_SYMP_3"/>
    <property type="match status" value="1"/>
</dbReference>
<dbReference type="InterPro" id="IPR051163">
    <property type="entry name" value="Sodium:Solute_Symporter_SSF"/>
</dbReference>
<evidence type="ECO:0000313" key="14">
    <source>
        <dbReference type="Proteomes" id="UP000787419"/>
    </source>
</evidence>
<comment type="caution">
    <text evidence="13">The sequence shown here is derived from an EMBL/GenBank/DDBJ whole genome shotgun (WGS) entry which is preliminary data.</text>
</comment>
<evidence type="ECO:0000256" key="7">
    <source>
        <dbReference type="ARBA" id="ARBA00023053"/>
    </source>
</evidence>
<evidence type="ECO:0000256" key="12">
    <source>
        <dbReference type="SAM" id="Phobius"/>
    </source>
</evidence>
<evidence type="ECO:0000256" key="2">
    <source>
        <dbReference type="ARBA" id="ARBA00006434"/>
    </source>
</evidence>
<name>A0A9D5WUT0_9BACT</name>
<feature type="transmembrane region" description="Helical" evidence="12">
    <location>
        <begin position="42"/>
        <end position="64"/>
    </location>
</feature>
<evidence type="ECO:0000256" key="5">
    <source>
        <dbReference type="ARBA" id="ARBA00022692"/>
    </source>
</evidence>
<protein>
    <submittedName>
        <fullName evidence="13">Sodium:solute symporter</fullName>
    </submittedName>
</protein>
<gene>
    <name evidence="13" type="ORF">HXN55_02310</name>
</gene>
<feature type="transmembrane region" description="Helical" evidence="12">
    <location>
        <begin position="366"/>
        <end position="384"/>
    </location>
</feature>
<organism evidence="13 14">
    <name type="scientific">Prevotella nigrescens</name>
    <dbReference type="NCBI Taxonomy" id="28133"/>
    <lineage>
        <taxon>Bacteria</taxon>
        <taxon>Pseudomonadati</taxon>
        <taxon>Bacteroidota</taxon>
        <taxon>Bacteroidia</taxon>
        <taxon>Bacteroidales</taxon>
        <taxon>Prevotellaceae</taxon>
        <taxon>Prevotella</taxon>
    </lineage>
</organism>
<feature type="transmembrane region" description="Helical" evidence="12">
    <location>
        <begin position="70"/>
        <end position="93"/>
    </location>
</feature>
<proteinExistence type="inferred from homology"/>
<dbReference type="EMBL" id="JABZTM010000014">
    <property type="protein sequence ID" value="MBF1446213.1"/>
    <property type="molecule type" value="Genomic_DNA"/>
</dbReference>
<evidence type="ECO:0000256" key="8">
    <source>
        <dbReference type="ARBA" id="ARBA00023065"/>
    </source>
</evidence>
<keyword evidence="10" id="KW-0739">Sodium transport</keyword>
<evidence type="ECO:0000256" key="1">
    <source>
        <dbReference type="ARBA" id="ARBA00004651"/>
    </source>
</evidence>
<feature type="transmembrane region" description="Helical" evidence="12">
    <location>
        <begin position="425"/>
        <end position="445"/>
    </location>
</feature>
<evidence type="ECO:0000256" key="6">
    <source>
        <dbReference type="ARBA" id="ARBA00022989"/>
    </source>
</evidence>
<dbReference type="InterPro" id="IPR001734">
    <property type="entry name" value="Na/solute_symporter"/>
</dbReference>
<evidence type="ECO:0000256" key="11">
    <source>
        <dbReference type="RuleBase" id="RU362091"/>
    </source>
</evidence>
<comment type="similarity">
    <text evidence="2 11">Belongs to the sodium:solute symporter (SSF) (TC 2.A.21) family.</text>
</comment>
<dbReference type="RefSeq" id="WP_278489181.1">
    <property type="nucleotide sequence ID" value="NZ_CAJZDG010000174.1"/>
</dbReference>
<feature type="transmembrane region" description="Helical" evidence="12">
    <location>
        <begin position="451"/>
        <end position="468"/>
    </location>
</feature>
<evidence type="ECO:0000313" key="13">
    <source>
        <dbReference type="EMBL" id="MBF1446213.1"/>
    </source>
</evidence>
<dbReference type="Proteomes" id="UP000787419">
    <property type="component" value="Unassembled WGS sequence"/>
</dbReference>
<keyword evidence="7" id="KW-0915">Sodium</keyword>
<dbReference type="InterPro" id="IPR038377">
    <property type="entry name" value="Na/Glc_symporter_sf"/>
</dbReference>
<feature type="transmembrane region" description="Helical" evidence="12">
    <location>
        <begin position="269"/>
        <end position="293"/>
    </location>
</feature>
<keyword evidence="5 12" id="KW-0812">Transmembrane</keyword>
<evidence type="ECO:0000256" key="10">
    <source>
        <dbReference type="ARBA" id="ARBA00023201"/>
    </source>
</evidence>
<dbReference type="CDD" id="cd10326">
    <property type="entry name" value="SLC5sbd_NIS-like"/>
    <property type="match status" value="1"/>
</dbReference>
<keyword evidence="6 12" id="KW-1133">Transmembrane helix</keyword>
<feature type="transmembrane region" description="Helical" evidence="12">
    <location>
        <begin position="173"/>
        <end position="194"/>
    </location>
</feature>
<dbReference type="GO" id="GO:0005886">
    <property type="term" value="C:plasma membrane"/>
    <property type="evidence" value="ECO:0007669"/>
    <property type="project" value="UniProtKB-SubCell"/>
</dbReference>
<evidence type="ECO:0000256" key="4">
    <source>
        <dbReference type="ARBA" id="ARBA00022475"/>
    </source>
</evidence>
<reference evidence="13" key="1">
    <citation type="submission" date="2020-04" db="EMBL/GenBank/DDBJ databases">
        <title>Deep metagenomics examines the oral microbiome during advanced dental caries in children, revealing novel taxa and co-occurrences with host molecules.</title>
        <authorList>
            <person name="Baker J.L."/>
            <person name="Morton J.T."/>
            <person name="Dinis M."/>
            <person name="Alvarez R."/>
            <person name="Tran N.C."/>
            <person name="Knight R."/>
            <person name="Edlund A."/>
        </authorList>
    </citation>
    <scope>NUCLEOTIDE SEQUENCE</scope>
    <source>
        <strain evidence="13">JCVI_32_bin.50</strain>
    </source>
</reference>
<evidence type="ECO:0000256" key="9">
    <source>
        <dbReference type="ARBA" id="ARBA00023136"/>
    </source>
</evidence>
<feature type="transmembrane region" description="Helical" evidence="12">
    <location>
        <begin position="313"/>
        <end position="335"/>
    </location>
</feature>
<dbReference type="GO" id="GO:0006814">
    <property type="term" value="P:sodium ion transport"/>
    <property type="evidence" value="ECO:0007669"/>
    <property type="project" value="UniProtKB-KW"/>
</dbReference>
<keyword evidence="4" id="KW-1003">Cell membrane</keyword>
<dbReference type="AlphaFoldDB" id="A0A9D5WUT0"/>
<dbReference type="PANTHER" id="PTHR42985">
    <property type="entry name" value="SODIUM-COUPLED MONOCARBOXYLATE TRANSPORTER"/>
    <property type="match status" value="1"/>
</dbReference>
<dbReference type="PANTHER" id="PTHR42985:SF47">
    <property type="entry name" value="INTEGRAL MEMBRANE TRANSPORT PROTEIN"/>
    <property type="match status" value="1"/>
</dbReference>
<keyword evidence="9 12" id="KW-0472">Membrane</keyword>